<feature type="region of interest" description="Disordered" evidence="3">
    <location>
        <begin position="809"/>
        <end position="831"/>
    </location>
</feature>
<name>V4LXQ6_EUTSA</name>
<dbReference type="InterPro" id="IPR032675">
    <property type="entry name" value="LRR_dom_sf"/>
</dbReference>
<keyword evidence="2" id="KW-0677">Repeat</keyword>
<evidence type="ECO:0000256" key="3">
    <source>
        <dbReference type="SAM" id="MobiDB-lite"/>
    </source>
</evidence>
<dbReference type="eggNOG" id="ENOG502RAVK">
    <property type="taxonomic scope" value="Eukaryota"/>
</dbReference>
<reference evidence="4 5" key="1">
    <citation type="journal article" date="2013" name="Front. Plant Sci.">
        <title>The Reference Genome of the Halophytic Plant Eutrema salsugineum.</title>
        <authorList>
            <person name="Yang R."/>
            <person name="Jarvis D.E."/>
            <person name="Chen H."/>
            <person name="Beilstein M.A."/>
            <person name="Grimwood J."/>
            <person name="Jenkins J."/>
            <person name="Shu S."/>
            <person name="Prochnik S."/>
            <person name="Xin M."/>
            <person name="Ma C."/>
            <person name="Schmutz J."/>
            <person name="Wing R.A."/>
            <person name="Mitchell-Olds T."/>
            <person name="Schumaker K.S."/>
            <person name="Wang X."/>
        </authorList>
    </citation>
    <scope>NUCLEOTIDE SEQUENCE [LARGE SCALE GENOMIC DNA]</scope>
</reference>
<dbReference type="Proteomes" id="UP000030689">
    <property type="component" value="Unassembled WGS sequence"/>
</dbReference>
<dbReference type="PANTHER" id="PTHR47186:SF15">
    <property type="entry name" value="NB-ARC DOMAIN-CONTAINING PROTEIN"/>
    <property type="match status" value="1"/>
</dbReference>
<evidence type="ECO:0008006" key="6">
    <source>
        <dbReference type="Google" id="ProtNLM"/>
    </source>
</evidence>
<dbReference type="PRINTS" id="PR00364">
    <property type="entry name" value="DISEASERSIST"/>
</dbReference>
<dbReference type="EMBL" id="KI517384">
    <property type="protein sequence ID" value="ESQ55465.1"/>
    <property type="molecule type" value="Genomic_DNA"/>
</dbReference>
<accession>V4LXQ6</accession>
<dbReference type="AlphaFoldDB" id="V4LXQ6"/>
<dbReference type="SMART" id="SM00369">
    <property type="entry name" value="LRR_TYP"/>
    <property type="match status" value="3"/>
</dbReference>
<evidence type="ECO:0000313" key="4">
    <source>
        <dbReference type="EMBL" id="ESQ55465.1"/>
    </source>
</evidence>
<dbReference type="Gramene" id="ESQ55465">
    <property type="protein sequence ID" value="ESQ55465"/>
    <property type="gene ID" value="EUTSA_v10024294mg"/>
</dbReference>
<evidence type="ECO:0000256" key="1">
    <source>
        <dbReference type="ARBA" id="ARBA00022614"/>
    </source>
</evidence>
<dbReference type="Gene3D" id="3.80.10.10">
    <property type="entry name" value="Ribonuclease Inhibitor"/>
    <property type="match status" value="3"/>
</dbReference>
<dbReference type="KEGG" id="eus:EUTSA_v10024294mg"/>
<dbReference type="InterPro" id="IPR003591">
    <property type="entry name" value="Leu-rich_rpt_typical-subtyp"/>
</dbReference>
<evidence type="ECO:0000256" key="2">
    <source>
        <dbReference type="ARBA" id="ARBA00022737"/>
    </source>
</evidence>
<dbReference type="InterPro" id="IPR001611">
    <property type="entry name" value="Leu-rich_rpt"/>
</dbReference>
<dbReference type="OMA" id="ELITHWI"/>
<feature type="region of interest" description="Disordered" evidence="3">
    <location>
        <begin position="204"/>
        <end position="226"/>
    </location>
</feature>
<feature type="region of interest" description="Disordered" evidence="3">
    <location>
        <begin position="151"/>
        <end position="172"/>
    </location>
</feature>
<proteinExistence type="predicted"/>
<protein>
    <recommendedName>
        <fullName evidence="6">NB-ARC domain-containing protein</fullName>
    </recommendedName>
</protein>
<gene>
    <name evidence="4" type="ORF">EUTSA_v10024294mg</name>
</gene>
<sequence>MDHARLRQEYKDERLCMKILDRMRGDSPERVLLTGKSGIGKTRLARKVGEHAIKDPLDRLLADDLVKALKDKITAELIRRKTQAVEKVRALKVERTTKTSSAVVPYILLILDDEGNPTSEDKVMKELGLGSFLKDYAPLKILITRGKRYENATRSEGETESSATDKPQDTEFQGDKVMKELGLGSFLKDYAPLKILITRGKGYENATRSEGETESSATDKPQDTEFQGDNMSDLFEYLIKNDASELLNSLEKAWKIDEPLISRMARRTSLPAAIVVLAKSLNCITRQNTFKSLSSKQEKVLKDVLSPIEPADSVSQYDPILQLAYQLLETDDPSKNAIIDCFWHSLTFLSTAAAYNDGHDILLELINRGFLKIQEGDMVVPEMAMNNITDLRHHGLLGRSRLRFARVDGGDKIKGLGKIIQIDDMIKTVQAKKRDNIFTILVSGNRLRREVPQKFFEQMTDLKVLALFDPTVEGLTGYLKDLIQLRVLVIRNCDLLSDIEELRSLQWLQVLEISGASSLETISDDFFASMSELQSLNLSGLRIKHLPSSISQLKNLQSLILRDCPVLEHLPDIQELEKLEVVDVRGSHNLKTCFGERFDTRRNQTFSRLRQLQLLDFSKSKIKRLPMFHAVADMLHSLTRLSLHNCSNLTKLPNLKPLSGLQILDLSGTTSLVDIATVCFEQKEELKILNLSGTKLTELPSTIFVLSNLSQILLRGSSNLKAIPNVEGLTSLEVFDVSGCTELHTIEGSFKDMFYLHKVNLSGTRIKTLPELPEKSIICCSKLLVLADSRRLEHATWSQVKEAIENRMPEDLSSSGTSGEIQEISRKESGRTGKKDLNEAWAFDSQLYKGHIYRDIYTNTIPFVDTKSHQEILEIHGSNGVDQDEENLAKAEFVAFVDNNVASLSSIFNDLKSVKGCWLEMCSDIKTLFSDVDEESLGNLEALSITNFRWLDSIFSRGLTNLKKLSLDCCPTIITLFPDSAPPSLEVLKIKFCVKLEKVFEEEDEFPSLHTLTVKRLSTVRIYEKTMESRRTKIELLSILSLNPCL</sequence>
<keyword evidence="5" id="KW-1185">Reference proteome</keyword>
<dbReference type="Gene3D" id="3.40.50.300">
    <property type="entry name" value="P-loop containing nucleotide triphosphate hydrolases"/>
    <property type="match status" value="1"/>
</dbReference>
<dbReference type="PANTHER" id="PTHR47186">
    <property type="entry name" value="LEUCINE-RICH REPEAT-CONTAINING PROTEIN 57"/>
    <property type="match status" value="1"/>
</dbReference>
<dbReference type="SUPFAM" id="SSF52058">
    <property type="entry name" value="L domain-like"/>
    <property type="match status" value="2"/>
</dbReference>
<dbReference type="InterPro" id="IPR027417">
    <property type="entry name" value="P-loop_NTPase"/>
</dbReference>
<keyword evidence="1" id="KW-0433">Leucine-rich repeat</keyword>
<organism evidence="4 5">
    <name type="scientific">Eutrema salsugineum</name>
    <name type="common">Saltwater cress</name>
    <name type="synonym">Sisymbrium salsugineum</name>
    <dbReference type="NCBI Taxonomy" id="72664"/>
    <lineage>
        <taxon>Eukaryota</taxon>
        <taxon>Viridiplantae</taxon>
        <taxon>Streptophyta</taxon>
        <taxon>Embryophyta</taxon>
        <taxon>Tracheophyta</taxon>
        <taxon>Spermatophyta</taxon>
        <taxon>Magnoliopsida</taxon>
        <taxon>eudicotyledons</taxon>
        <taxon>Gunneridae</taxon>
        <taxon>Pentapetalae</taxon>
        <taxon>rosids</taxon>
        <taxon>malvids</taxon>
        <taxon>Brassicales</taxon>
        <taxon>Brassicaceae</taxon>
        <taxon>Eutremeae</taxon>
        <taxon>Eutrema</taxon>
    </lineage>
</organism>
<dbReference type="Pfam" id="PF13855">
    <property type="entry name" value="LRR_8"/>
    <property type="match status" value="1"/>
</dbReference>
<feature type="compositionally biased region" description="Polar residues" evidence="3">
    <location>
        <begin position="214"/>
        <end position="226"/>
    </location>
</feature>
<evidence type="ECO:0000313" key="5">
    <source>
        <dbReference type="Proteomes" id="UP000030689"/>
    </source>
</evidence>